<dbReference type="EMBL" id="GIBP01002954">
    <property type="protein sequence ID" value="NDV31923.1"/>
    <property type="molecule type" value="Transcribed_RNA"/>
</dbReference>
<dbReference type="Gene3D" id="2.60.40.150">
    <property type="entry name" value="C2 domain"/>
    <property type="match status" value="1"/>
</dbReference>
<dbReference type="GO" id="GO:0004672">
    <property type="term" value="F:protein kinase activity"/>
    <property type="evidence" value="ECO:0007669"/>
    <property type="project" value="InterPro"/>
</dbReference>
<dbReference type="SUPFAM" id="SSF56112">
    <property type="entry name" value="Protein kinase-like (PK-like)"/>
    <property type="match status" value="1"/>
</dbReference>
<dbReference type="InterPro" id="IPR011009">
    <property type="entry name" value="Kinase-like_dom_sf"/>
</dbReference>
<feature type="domain" description="Protein kinase" evidence="2">
    <location>
        <begin position="142"/>
        <end position="424"/>
    </location>
</feature>
<dbReference type="SUPFAM" id="SSF49562">
    <property type="entry name" value="C2 domain (Calcium/lipid-binding domain, CaLB)"/>
    <property type="match status" value="1"/>
</dbReference>
<reference evidence="3" key="1">
    <citation type="journal article" date="2020" name="J. Eukaryot. Microbiol.">
        <title>De novo Sequencing, Assembly and Annotation of the Transcriptome for the Free-Living Testate Amoeba Arcella intermedia.</title>
        <authorList>
            <person name="Ribeiro G.M."/>
            <person name="Porfirio-Sousa A.L."/>
            <person name="Maurer-Alcala X.X."/>
            <person name="Katz L.A."/>
            <person name="Lahr D.J.G."/>
        </authorList>
    </citation>
    <scope>NUCLEOTIDE SEQUENCE</scope>
</reference>
<dbReference type="PROSITE" id="PS50004">
    <property type="entry name" value="C2"/>
    <property type="match status" value="1"/>
</dbReference>
<dbReference type="Pfam" id="PF00168">
    <property type="entry name" value="C2"/>
    <property type="match status" value="1"/>
</dbReference>
<dbReference type="Gene3D" id="1.10.510.10">
    <property type="entry name" value="Transferase(Phosphotransferase) domain 1"/>
    <property type="match status" value="1"/>
</dbReference>
<protein>
    <submittedName>
        <fullName evidence="3">Uncharacterized protein</fullName>
    </submittedName>
</protein>
<dbReference type="CDD" id="cd00030">
    <property type="entry name" value="C2"/>
    <property type="match status" value="1"/>
</dbReference>
<proteinExistence type="predicted"/>
<sequence length="424" mass="49764">MTSFSPFYWRSSTKKTCSPAWNETFFLTLSHTKQEEEISFSFYDQCMFKKDLYLGKWVIKLSEIIAKEKFEETRQLTYECAAKRTMSLVPATFTVSMVFYENKGQPEIRPSLKNLIKETPLPPLPALPRSNTLESDMTVPSKEDNQIYIRGKKLYVLGAKLDISDCWDFKSAKTKEENFVIVKVVPPAIMNDEYLLISNEIKILNKIDSPYCVKLIDRVFEKEQLIEDSPFYLIYDPFRHNLFQLVHKKIHKVFKNQEKHHVFLTKHLSRAFEVTVNGLHYLHNNYICHRNITPKSIWLGYDGIWKLSCFEHAVDLGDEKEKEVAFPGQFEFRAPEVLSGKKSSFSMDMWSFGVTVYYCFEKGFPFQTENDIQILLNPENDVVLNYVSDIPPIYKEMISSLILVDVHKRWNIDHLLKFVNKMKN</sequence>
<dbReference type="PROSITE" id="PS50011">
    <property type="entry name" value="PROTEIN_KINASE_DOM"/>
    <property type="match status" value="1"/>
</dbReference>
<feature type="domain" description="C2" evidence="1">
    <location>
        <begin position="1"/>
        <end position="74"/>
    </location>
</feature>
<evidence type="ECO:0000259" key="2">
    <source>
        <dbReference type="PROSITE" id="PS50011"/>
    </source>
</evidence>
<organism evidence="3">
    <name type="scientific">Arcella intermedia</name>
    <dbReference type="NCBI Taxonomy" id="1963864"/>
    <lineage>
        <taxon>Eukaryota</taxon>
        <taxon>Amoebozoa</taxon>
        <taxon>Tubulinea</taxon>
        <taxon>Elardia</taxon>
        <taxon>Arcellinida</taxon>
        <taxon>Sphaerothecina</taxon>
        <taxon>Arcellidae</taxon>
        <taxon>Arcella</taxon>
    </lineage>
</organism>
<dbReference type="GO" id="GO:0005524">
    <property type="term" value="F:ATP binding"/>
    <property type="evidence" value="ECO:0007669"/>
    <property type="project" value="InterPro"/>
</dbReference>
<dbReference type="PANTHER" id="PTHR24362:SF309">
    <property type="entry name" value="PROTEIN KINASE DOMAIN-CONTAINING PROTEIN"/>
    <property type="match status" value="1"/>
</dbReference>
<dbReference type="InterPro" id="IPR035892">
    <property type="entry name" value="C2_domain_sf"/>
</dbReference>
<accession>A0A6B2L4E5</accession>
<name>A0A6B2L4E5_9EUKA</name>
<dbReference type="CDD" id="cd00180">
    <property type="entry name" value="PKc"/>
    <property type="match status" value="1"/>
</dbReference>
<evidence type="ECO:0000259" key="1">
    <source>
        <dbReference type="PROSITE" id="PS50004"/>
    </source>
</evidence>
<dbReference type="Pfam" id="PF00069">
    <property type="entry name" value="Pkinase"/>
    <property type="match status" value="1"/>
</dbReference>
<dbReference type="InterPro" id="IPR000719">
    <property type="entry name" value="Prot_kinase_dom"/>
</dbReference>
<dbReference type="PANTHER" id="PTHR24362">
    <property type="entry name" value="SERINE/THREONINE-PROTEIN KINASE NEK"/>
    <property type="match status" value="1"/>
</dbReference>
<dbReference type="InterPro" id="IPR000008">
    <property type="entry name" value="C2_dom"/>
</dbReference>
<dbReference type="AlphaFoldDB" id="A0A6B2L4E5"/>
<evidence type="ECO:0000313" key="3">
    <source>
        <dbReference type="EMBL" id="NDV31923.1"/>
    </source>
</evidence>